<keyword evidence="2" id="KW-1185">Reference proteome</keyword>
<sequence>MRAEKHPNNLRLEVWQRALARGASFVGAPQTKAPGVGGRRGHYEGFLTIHEAVGAPFVIFTKP</sequence>
<gene>
    <name evidence="1" type="ORF">M2A_1281</name>
</gene>
<dbReference type="EMBL" id="BBIO01000005">
    <property type="protein sequence ID" value="GAK44782.1"/>
    <property type="molecule type" value="Genomic_DNA"/>
</dbReference>
<dbReference type="Proteomes" id="UP000028702">
    <property type="component" value="Unassembled WGS sequence"/>
</dbReference>
<dbReference type="AlphaFoldDB" id="A0A081B9R4"/>
<protein>
    <submittedName>
        <fullName evidence="1">Uncharacterized protein</fullName>
    </submittedName>
</protein>
<evidence type="ECO:0000313" key="1">
    <source>
        <dbReference type="EMBL" id="GAK44782.1"/>
    </source>
</evidence>
<organism evidence="1 2">
    <name type="scientific">Tepidicaulis marinus</name>
    <dbReference type="NCBI Taxonomy" id="1333998"/>
    <lineage>
        <taxon>Bacteria</taxon>
        <taxon>Pseudomonadati</taxon>
        <taxon>Pseudomonadota</taxon>
        <taxon>Alphaproteobacteria</taxon>
        <taxon>Hyphomicrobiales</taxon>
        <taxon>Parvibaculaceae</taxon>
        <taxon>Tepidicaulis</taxon>
    </lineage>
</organism>
<evidence type="ECO:0000313" key="2">
    <source>
        <dbReference type="Proteomes" id="UP000028702"/>
    </source>
</evidence>
<proteinExistence type="predicted"/>
<name>A0A081B9R4_9HYPH</name>
<dbReference type="STRING" id="1333998.M2A_1281"/>
<reference evidence="1 2" key="1">
    <citation type="submission" date="2014-07" db="EMBL/GenBank/DDBJ databases">
        <title>Tepidicaulis marinum gen. nov., sp. nov., a novel marine bacterium denitrifying nitrate to nitrous oxide strictly under microaerobic conditions.</title>
        <authorList>
            <person name="Takeuchi M."/>
            <person name="Yamagishi T."/>
            <person name="Kamagata Y."/>
            <person name="Oshima K."/>
            <person name="Hattori M."/>
            <person name="Katayama T."/>
            <person name="Hanada S."/>
            <person name="Tamaki H."/>
            <person name="Marumo K."/>
            <person name="Maeda H."/>
            <person name="Nedachi M."/>
            <person name="Iwasaki W."/>
            <person name="Suwa Y."/>
            <person name="Sakata S."/>
        </authorList>
    </citation>
    <scope>NUCLEOTIDE SEQUENCE [LARGE SCALE GENOMIC DNA]</scope>
    <source>
        <strain evidence="1 2">MA2</strain>
    </source>
</reference>
<comment type="caution">
    <text evidence="1">The sequence shown here is derived from an EMBL/GenBank/DDBJ whole genome shotgun (WGS) entry which is preliminary data.</text>
</comment>
<accession>A0A081B9R4</accession>